<feature type="domain" description="Imelysin-like" evidence="5">
    <location>
        <begin position="52"/>
        <end position="286"/>
    </location>
</feature>
<evidence type="ECO:0000256" key="2">
    <source>
        <dbReference type="ARBA" id="ARBA00005989"/>
    </source>
</evidence>
<dbReference type="PROSITE" id="PS51257">
    <property type="entry name" value="PROKAR_LIPOPROTEIN"/>
    <property type="match status" value="1"/>
</dbReference>
<organism evidence="6 7">
    <name type="scientific">Solibacillus palustris</name>
    <dbReference type="NCBI Taxonomy" id="2908203"/>
    <lineage>
        <taxon>Bacteria</taxon>
        <taxon>Bacillati</taxon>
        <taxon>Bacillota</taxon>
        <taxon>Bacilli</taxon>
        <taxon>Bacillales</taxon>
        <taxon>Caryophanaceae</taxon>
        <taxon>Solibacillus</taxon>
    </lineage>
</organism>
<evidence type="ECO:0000313" key="7">
    <source>
        <dbReference type="Proteomes" id="UP001316087"/>
    </source>
</evidence>
<dbReference type="Pfam" id="PF09375">
    <property type="entry name" value="Peptidase_M75"/>
    <property type="match status" value="1"/>
</dbReference>
<evidence type="ECO:0000259" key="5">
    <source>
        <dbReference type="Pfam" id="PF09375"/>
    </source>
</evidence>
<dbReference type="PANTHER" id="PTHR39192:SF1">
    <property type="entry name" value="IRON UPTAKE SYSTEM COMPONENT EFEO"/>
    <property type="match status" value="1"/>
</dbReference>
<dbReference type="NCBIfam" id="NF041757">
    <property type="entry name" value="EfeO"/>
    <property type="match status" value="1"/>
</dbReference>
<gene>
    <name evidence="6" type="ORF">LZ480_08515</name>
</gene>
<accession>A0ABS9UCA7</accession>
<evidence type="ECO:0000256" key="4">
    <source>
        <dbReference type="SAM" id="MobiDB-lite"/>
    </source>
</evidence>
<keyword evidence="3" id="KW-0732">Signal</keyword>
<comment type="similarity">
    <text evidence="2">Belongs to the EfeM/EfeO family.</text>
</comment>
<sequence>MKKAKFYSALMVGGLLLAGCGNDEASKEEPAKTAQSENVESTEVAPDLTPELQSYQQFALEQMDQFLIETEKFVELFKAGDIEGAKAAYAPARMYFERSEPIAESFGDLDPRIDGRLADIEEEGKGKEEWSGYHKLEYALWEENTTAGYEAVADQLLADTKELHALVQTVEVIPDLMITGAVDLLNEVSTSKISGEEEIYSHTDLYDFKANIEGAEKIFEILRPKLEAKDATLVTTLDEKFKAVDDLLANYATADGGYVSYLDLTDADTKALAAAVNQLGEPLSQMGIVVE</sequence>
<dbReference type="InterPro" id="IPR053377">
    <property type="entry name" value="Iron_uptake_EfeM/EfeO"/>
</dbReference>
<dbReference type="RefSeq" id="WP_241368984.1">
    <property type="nucleotide sequence ID" value="NZ_JAKZFC010000002.1"/>
</dbReference>
<comment type="subcellular location">
    <subcellularLocation>
        <location evidence="1">Cell envelope</location>
    </subcellularLocation>
</comment>
<dbReference type="CDD" id="cd14656">
    <property type="entry name" value="Imelysin-like_EfeO"/>
    <property type="match status" value="1"/>
</dbReference>
<dbReference type="Gene3D" id="1.20.1420.20">
    <property type="entry name" value="M75 peptidase, HXXE motif"/>
    <property type="match status" value="1"/>
</dbReference>
<evidence type="ECO:0000313" key="6">
    <source>
        <dbReference type="EMBL" id="MCH7321934.1"/>
    </source>
</evidence>
<dbReference type="InterPro" id="IPR050894">
    <property type="entry name" value="EfeM/EfeO_iron_uptake"/>
</dbReference>
<keyword evidence="6" id="KW-0449">Lipoprotein</keyword>
<dbReference type="PANTHER" id="PTHR39192">
    <property type="entry name" value="IRON UPTAKE SYSTEM COMPONENT EFEO"/>
    <property type="match status" value="1"/>
</dbReference>
<dbReference type="InterPro" id="IPR038352">
    <property type="entry name" value="Imelysin_sf"/>
</dbReference>
<evidence type="ECO:0000256" key="1">
    <source>
        <dbReference type="ARBA" id="ARBA00004196"/>
    </source>
</evidence>
<protein>
    <submittedName>
        <fullName evidence="6">EfeM/EfeO family lipoprotein</fullName>
    </submittedName>
</protein>
<dbReference type="EMBL" id="JAKZFC010000002">
    <property type="protein sequence ID" value="MCH7321934.1"/>
    <property type="molecule type" value="Genomic_DNA"/>
</dbReference>
<dbReference type="InterPro" id="IPR034981">
    <property type="entry name" value="Imelysin-like_EfeO/Algp7"/>
</dbReference>
<keyword evidence="7" id="KW-1185">Reference proteome</keyword>
<dbReference type="Proteomes" id="UP001316087">
    <property type="component" value="Unassembled WGS sequence"/>
</dbReference>
<comment type="caution">
    <text evidence="6">The sequence shown here is derived from an EMBL/GenBank/DDBJ whole genome shotgun (WGS) entry which is preliminary data.</text>
</comment>
<reference evidence="6 7" key="1">
    <citation type="submission" date="2022-03" db="EMBL/GenBank/DDBJ databases">
        <authorList>
            <person name="Jo J.-H."/>
            <person name="Im W.-T."/>
        </authorList>
    </citation>
    <scope>NUCLEOTIDE SEQUENCE [LARGE SCALE GENOMIC DNA]</scope>
    <source>
        <strain evidence="6 7">MA9</strain>
    </source>
</reference>
<dbReference type="InterPro" id="IPR018976">
    <property type="entry name" value="Imelysin-like"/>
</dbReference>
<evidence type="ECO:0000256" key="3">
    <source>
        <dbReference type="ARBA" id="ARBA00022729"/>
    </source>
</evidence>
<name>A0ABS9UCA7_9BACL</name>
<proteinExistence type="inferred from homology"/>
<feature type="region of interest" description="Disordered" evidence="4">
    <location>
        <begin position="23"/>
        <end position="47"/>
    </location>
</feature>